<dbReference type="EC" id="6.1.1.19" evidence="2"/>
<comment type="catalytic activity">
    <reaction evidence="10">
        <text>tRNA(Arg) + L-arginine + ATP = L-arginyl-tRNA(Arg) + AMP + diphosphate</text>
        <dbReference type="Rhea" id="RHEA:20301"/>
        <dbReference type="Rhea" id="RHEA-COMP:9658"/>
        <dbReference type="Rhea" id="RHEA-COMP:9673"/>
        <dbReference type="ChEBI" id="CHEBI:30616"/>
        <dbReference type="ChEBI" id="CHEBI:32682"/>
        <dbReference type="ChEBI" id="CHEBI:33019"/>
        <dbReference type="ChEBI" id="CHEBI:78442"/>
        <dbReference type="ChEBI" id="CHEBI:78513"/>
        <dbReference type="ChEBI" id="CHEBI:456215"/>
        <dbReference type="EC" id="6.1.1.19"/>
    </reaction>
</comment>
<dbReference type="InParanoid" id="A0A7M7G955"/>
<evidence type="ECO:0000313" key="15">
    <source>
        <dbReference type="Proteomes" id="UP000002358"/>
    </source>
</evidence>
<dbReference type="OrthoDB" id="68056at2759"/>
<dbReference type="AlphaFoldDB" id="A0A7M7G955"/>
<dbReference type="FunFam" id="3.40.50.620:FF:000058">
    <property type="entry name" value="Mitochondrial arginyl-tRNA synthetase"/>
    <property type="match status" value="1"/>
</dbReference>
<dbReference type="FunCoup" id="A0A7M7G955">
    <property type="interactions" value="1543"/>
</dbReference>
<dbReference type="PANTHER" id="PTHR11956">
    <property type="entry name" value="ARGINYL-TRNA SYNTHETASE"/>
    <property type="match status" value="1"/>
</dbReference>
<dbReference type="InterPro" id="IPR009080">
    <property type="entry name" value="tRNAsynth_Ia_anticodon-bd"/>
</dbReference>
<dbReference type="RefSeq" id="XP_001604101.2">
    <property type="nucleotide sequence ID" value="XM_001604051.6"/>
</dbReference>
<comment type="function">
    <text evidence="11">Catalyzes the attachment of arginine to tRNA(Arg) in a two-step reaction: arginine is first activated by ATP to form Arg-AMP and then transferred to the acceptor end of tRNA(Arg).</text>
</comment>
<name>A0A7M7G955_NASVI</name>
<dbReference type="EnsemblMetazoa" id="XM_001604051">
    <property type="protein sequence ID" value="XP_001604101"/>
    <property type="gene ID" value="LOC100120462"/>
</dbReference>
<accession>A0A7M7G955</accession>
<dbReference type="GO" id="GO:0006420">
    <property type="term" value="P:arginyl-tRNA aminoacylation"/>
    <property type="evidence" value="ECO:0007669"/>
    <property type="project" value="InterPro"/>
</dbReference>
<dbReference type="SMART" id="SM00836">
    <property type="entry name" value="DALR_1"/>
    <property type="match status" value="1"/>
</dbReference>
<proteinExistence type="inferred from homology"/>
<dbReference type="Gene3D" id="3.40.50.620">
    <property type="entry name" value="HUPs"/>
    <property type="match status" value="1"/>
</dbReference>
<dbReference type="InterPro" id="IPR001412">
    <property type="entry name" value="aa-tRNA-synth_I_CS"/>
</dbReference>
<evidence type="ECO:0000256" key="7">
    <source>
        <dbReference type="ARBA" id="ARBA00023146"/>
    </source>
</evidence>
<evidence type="ECO:0000256" key="12">
    <source>
        <dbReference type="RuleBase" id="RU363038"/>
    </source>
</evidence>
<protein>
    <recommendedName>
        <fullName evidence="9">Probable arginine--tRNA ligase, mitochondrial</fullName>
        <ecNumber evidence="2">6.1.1.19</ecNumber>
    </recommendedName>
    <alternativeName>
        <fullName evidence="8">Arginyl-tRNA synthetase</fullName>
    </alternativeName>
</protein>
<dbReference type="KEGG" id="nvi:100120462"/>
<dbReference type="CTD" id="40929"/>
<keyword evidence="3 12" id="KW-0436">Ligase</keyword>
<dbReference type="NCBIfam" id="TIGR00456">
    <property type="entry name" value="argS"/>
    <property type="match status" value="1"/>
</dbReference>
<evidence type="ECO:0000256" key="9">
    <source>
        <dbReference type="ARBA" id="ARBA00039495"/>
    </source>
</evidence>
<dbReference type="PRINTS" id="PR01038">
    <property type="entry name" value="TRNASYNTHARG"/>
</dbReference>
<sequence length="567" mass="65345">MSNNARLLLHKKISQVLQDGESKSNIVASLLNLRFDKSSRKLLFSLPLRSRHHDIRKDVSKFSKNDSEDFLERVEISQKKPELHFELYRDHYVKNLLDSIQAKVVPPEFMCEQPKNILVDFSSPNIAKPFHVGHLRSTMIGNYIANINNYFKNNVKRINYLGDWGTQFGFVQLGLSLSRVSEETLKKHPIETLYKAYIYAHKLAEDDPNIADQAREVFRKLENGDDSSLSEWESFRKYTIEELDRTYNRLGVEFDEYEWESMYSINASRNVIAELQRLNLLHTDSQDKKVIQLNEKRCVTIIKSDGSSLYITRDIAAAISRYEKNRFDTMYYVVDNAQTDHFINLIGVLSAMKLPWADRLKHVKFGKIKGMSTRKGTAVFLQDFLDEVKAVMKEKQMQSPTTKVNLDYDDPSTEILGVSAVIINDLKHKRHQDYEFDWNKALEMKGDTGITLQYAHCRLVSLEENSGATIASECIPSLLTEPTAEDLLYIIGKFDEAVIKSYQELEPYTLVHYLFQLSHATSKALKVLRIKGEPTELANQRLLLMNSARKILAQGMKLLGLKPLNKM</sequence>
<dbReference type="InterPro" id="IPR014729">
    <property type="entry name" value="Rossmann-like_a/b/a_fold"/>
</dbReference>
<evidence type="ECO:0000313" key="14">
    <source>
        <dbReference type="EnsemblMetazoa" id="XP_001604101"/>
    </source>
</evidence>
<dbReference type="CDD" id="cd07956">
    <property type="entry name" value="Anticodon_Ia_Arg"/>
    <property type="match status" value="1"/>
</dbReference>
<dbReference type="PROSITE" id="PS00178">
    <property type="entry name" value="AA_TRNA_LIGASE_I"/>
    <property type="match status" value="1"/>
</dbReference>
<evidence type="ECO:0000256" key="1">
    <source>
        <dbReference type="ARBA" id="ARBA00005594"/>
    </source>
</evidence>
<dbReference type="GeneID" id="100120462"/>
<feature type="domain" description="DALR anticodon binding" evidence="13">
    <location>
        <begin position="452"/>
        <end position="567"/>
    </location>
</feature>
<dbReference type="PANTHER" id="PTHR11956:SF11">
    <property type="entry name" value="ARGININE--TRNA LIGASE, MITOCHONDRIAL-RELATED"/>
    <property type="match status" value="1"/>
</dbReference>
<reference evidence="14" key="1">
    <citation type="submission" date="2021-01" db="UniProtKB">
        <authorList>
            <consortium name="EnsemblMetazoa"/>
        </authorList>
    </citation>
    <scope>IDENTIFICATION</scope>
</reference>
<evidence type="ECO:0000259" key="13">
    <source>
        <dbReference type="SMART" id="SM00836"/>
    </source>
</evidence>
<evidence type="ECO:0000256" key="6">
    <source>
        <dbReference type="ARBA" id="ARBA00022917"/>
    </source>
</evidence>
<dbReference type="GO" id="GO:0005524">
    <property type="term" value="F:ATP binding"/>
    <property type="evidence" value="ECO:0007669"/>
    <property type="project" value="UniProtKB-KW"/>
</dbReference>
<dbReference type="InterPro" id="IPR001278">
    <property type="entry name" value="Arg-tRNA-ligase"/>
</dbReference>
<evidence type="ECO:0000256" key="8">
    <source>
        <dbReference type="ARBA" id="ARBA00033033"/>
    </source>
</evidence>
<evidence type="ECO:0000256" key="4">
    <source>
        <dbReference type="ARBA" id="ARBA00022741"/>
    </source>
</evidence>
<evidence type="ECO:0000256" key="11">
    <source>
        <dbReference type="ARBA" id="ARBA00049595"/>
    </source>
</evidence>
<dbReference type="Pfam" id="PF05746">
    <property type="entry name" value="DALR_1"/>
    <property type="match status" value="1"/>
</dbReference>
<keyword evidence="5 12" id="KW-0067">ATP-binding</keyword>
<dbReference type="Proteomes" id="UP000002358">
    <property type="component" value="Chromosome 3"/>
</dbReference>
<evidence type="ECO:0000256" key="2">
    <source>
        <dbReference type="ARBA" id="ARBA00012837"/>
    </source>
</evidence>
<dbReference type="SUPFAM" id="SSF47323">
    <property type="entry name" value="Anticodon-binding domain of a subclass of class I aminoacyl-tRNA synthetases"/>
    <property type="match status" value="1"/>
</dbReference>
<keyword evidence="4 12" id="KW-0547">Nucleotide-binding</keyword>
<dbReference type="SMR" id="A0A7M7G955"/>
<keyword evidence="6 12" id="KW-0648">Protein biosynthesis</keyword>
<dbReference type="Gene3D" id="1.10.730.10">
    <property type="entry name" value="Isoleucyl-tRNA Synthetase, Domain 1"/>
    <property type="match status" value="1"/>
</dbReference>
<comment type="similarity">
    <text evidence="1 12">Belongs to the class-I aminoacyl-tRNA synthetase family.</text>
</comment>
<evidence type="ECO:0000256" key="10">
    <source>
        <dbReference type="ARBA" id="ARBA00049339"/>
    </source>
</evidence>
<organism evidence="14 15">
    <name type="scientific">Nasonia vitripennis</name>
    <name type="common">Parasitic wasp</name>
    <dbReference type="NCBI Taxonomy" id="7425"/>
    <lineage>
        <taxon>Eukaryota</taxon>
        <taxon>Metazoa</taxon>
        <taxon>Ecdysozoa</taxon>
        <taxon>Arthropoda</taxon>
        <taxon>Hexapoda</taxon>
        <taxon>Insecta</taxon>
        <taxon>Pterygota</taxon>
        <taxon>Neoptera</taxon>
        <taxon>Endopterygota</taxon>
        <taxon>Hymenoptera</taxon>
        <taxon>Apocrita</taxon>
        <taxon>Proctotrupomorpha</taxon>
        <taxon>Chalcidoidea</taxon>
        <taxon>Pteromalidae</taxon>
        <taxon>Pteromalinae</taxon>
        <taxon>Nasonia</taxon>
    </lineage>
</organism>
<dbReference type="SUPFAM" id="SSF52374">
    <property type="entry name" value="Nucleotidylyl transferase"/>
    <property type="match status" value="1"/>
</dbReference>
<evidence type="ECO:0000256" key="3">
    <source>
        <dbReference type="ARBA" id="ARBA00022598"/>
    </source>
</evidence>
<dbReference type="GO" id="GO:0005739">
    <property type="term" value="C:mitochondrion"/>
    <property type="evidence" value="ECO:0007669"/>
    <property type="project" value="TreeGrafter"/>
</dbReference>
<dbReference type="InterPro" id="IPR008909">
    <property type="entry name" value="DALR_anticod-bd"/>
</dbReference>
<dbReference type="GO" id="GO:0004814">
    <property type="term" value="F:arginine-tRNA ligase activity"/>
    <property type="evidence" value="ECO:0007669"/>
    <property type="project" value="UniProtKB-EC"/>
</dbReference>
<dbReference type="GO" id="GO:0032543">
    <property type="term" value="P:mitochondrial translation"/>
    <property type="evidence" value="ECO:0007669"/>
    <property type="project" value="TreeGrafter"/>
</dbReference>
<keyword evidence="7 12" id="KW-0030">Aminoacyl-tRNA synthetase</keyword>
<evidence type="ECO:0000256" key="5">
    <source>
        <dbReference type="ARBA" id="ARBA00022840"/>
    </source>
</evidence>
<dbReference type="InterPro" id="IPR035684">
    <property type="entry name" value="ArgRS_core"/>
</dbReference>
<dbReference type="Pfam" id="PF00750">
    <property type="entry name" value="tRNA-synt_1d"/>
    <property type="match status" value="1"/>
</dbReference>
<dbReference type="FunFam" id="1.10.730.10:FF:000006">
    <property type="entry name" value="Arginyl-tRNA synthetase 2, mitochondrial"/>
    <property type="match status" value="1"/>
</dbReference>
<keyword evidence="15" id="KW-1185">Reference proteome</keyword>